<evidence type="ECO:0000256" key="5">
    <source>
        <dbReference type="ARBA" id="ARBA00023136"/>
    </source>
</evidence>
<protein>
    <recommendedName>
        <fullName evidence="6 7">Lipopolysaccharide export system protein LptC</fullName>
    </recommendedName>
</protein>
<dbReference type="PANTHER" id="PTHR37481:SF1">
    <property type="entry name" value="LIPOPOLYSACCHARIDE EXPORT SYSTEM PROTEIN LPTC"/>
    <property type="match status" value="1"/>
</dbReference>
<dbReference type="EMBL" id="LR217735">
    <property type="protein sequence ID" value="VFP88653.1"/>
    <property type="molecule type" value="Genomic_DNA"/>
</dbReference>
<sequence length="205" mass="23645" precursor="true">MSKIKNWVITLITLIVILLILGALITHHNIEDIFNVSDPANEPMHISTNLHVLLYNSQGFISYHIMAEKAQYYSDHKISYFIYPIIEIYDDKKLATWKIRANQAKLTHDNMLYLYGNILVNSLSSMTEIKQIKTNKAIVNLTTQDITSKDSVILYGRNFQSACTKIHSNLRNKTAELIGQVKTSYEIKNRSRNHKNMYKQPVSDV</sequence>
<dbReference type="OrthoDB" id="5659892at2"/>
<dbReference type="Gene3D" id="2.60.450.10">
    <property type="entry name" value="Lipopolysaccharide (LPS) transport protein A like domain"/>
    <property type="match status" value="1"/>
</dbReference>
<dbReference type="GO" id="GO:0030288">
    <property type="term" value="C:outer membrane-bounded periplasmic space"/>
    <property type="evidence" value="ECO:0007669"/>
    <property type="project" value="TreeGrafter"/>
</dbReference>
<dbReference type="Proteomes" id="UP000294392">
    <property type="component" value="Chromosome"/>
</dbReference>
<keyword evidence="1 6" id="KW-1003">Cell membrane</keyword>
<keyword evidence="5 6" id="KW-0472">Membrane</keyword>
<dbReference type="InterPro" id="IPR026265">
    <property type="entry name" value="LptC"/>
</dbReference>
<dbReference type="GO" id="GO:0005886">
    <property type="term" value="C:plasma membrane"/>
    <property type="evidence" value="ECO:0007669"/>
    <property type="project" value="UniProtKB-SubCell"/>
</dbReference>
<keyword evidence="3 6" id="KW-0812">Transmembrane</keyword>
<proteinExistence type="inferred from homology"/>
<comment type="subcellular location">
    <subcellularLocation>
        <location evidence="6">Cell inner membrane</location>
        <topology evidence="6">Single-pass membrane protein</topology>
    </subcellularLocation>
</comment>
<dbReference type="InterPro" id="IPR052363">
    <property type="entry name" value="LPS_export_LptC"/>
</dbReference>
<accession>A0A451DPG0</accession>
<reference evidence="8 9" key="1">
    <citation type="submission" date="2019-02" db="EMBL/GenBank/DDBJ databases">
        <authorList>
            <person name="Manzano-Marin A."/>
            <person name="Manzano-Marin A."/>
        </authorList>
    </citation>
    <scope>NUCLEOTIDE SEQUENCE [LARGE SCALE GENOMIC DNA]</scope>
    <source>
        <strain evidence="8 9">ErCisplendens</strain>
    </source>
</reference>
<evidence type="ECO:0000256" key="4">
    <source>
        <dbReference type="ARBA" id="ARBA00022989"/>
    </source>
</evidence>
<evidence type="ECO:0000256" key="1">
    <source>
        <dbReference type="ARBA" id="ARBA00022475"/>
    </source>
</evidence>
<dbReference type="PIRSF" id="PIRSF028513">
    <property type="entry name" value="LptC"/>
    <property type="match status" value="1"/>
</dbReference>
<dbReference type="HAMAP" id="MF_01915">
    <property type="entry name" value="LPS_assembly_LptC"/>
    <property type="match status" value="1"/>
</dbReference>
<dbReference type="GO" id="GO:0017089">
    <property type="term" value="F:glycolipid transfer activity"/>
    <property type="evidence" value="ECO:0007669"/>
    <property type="project" value="TreeGrafter"/>
</dbReference>
<evidence type="ECO:0000256" key="2">
    <source>
        <dbReference type="ARBA" id="ARBA00022519"/>
    </source>
</evidence>
<evidence type="ECO:0000256" key="6">
    <source>
        <dbReference type="HAMAP-Rule" id="MF_01915"/>
    </source>
</evidence>
<dbReference type="NCBIfam" id="TIGR04409">
    <property type="entry name" value="LptC_YrbK"/>
    <property type="match status" value="1"/>
</dbReference>
<evidence type="ECO:0000313" key="8">
    <source>
        <dbReference type="EMBL" id="VFP88653.1"/>
    </source>
</evidence>
<dbReference type="GO" id="GO:0043165">
    <property type="term" value="P:Gram-negative-bacterium-type cell outer membrane assembly"/>
    <property type="evidence" value="ECO:0007669"/>
    <property type="project" value="UniProtKB-UniRule"/>
</dbReference>
<comment type="function">
    <text evidence="7">Required for the translocation of lipopolysaccharide (LPS) from the inner membrane to the outer membrane.</text>
</comment>
<evidence type="ECO:0000256" key="7">
    <source>
        <dbReference type="PIRNR" id="PIRNR028513"/>
    </source>
</evidence>
<organism evidence="8 9">
    <name type="scientific">Candidatus Erwinia haradaeae</name>
    <dbReference type="NCBI Taxonomy" id="1922217"/>
    <lineage>
        <taxon>Bacteria</taxon>
        <taxon>Pseudomonadati</taxon>
        <taxon>Pseudomonadota</taxon>
        <taxon>Gammaproteobacteria</taxon>
        <taxon>Enterobacterales</taxon>
        <taxon>Erwiniaceae</taxon>
        <taxon>Erwinia</taxon>
    </lineage>
</organism>
<dbReference type="AlphaFoldDB" id="A0A451DPG0"/>
<dbReference type="RefSeq" id="WP_157990623.1">
    <property type="nucleotide sequence ID" value="NZ_LR217735.1"/>
</dbReference>
<dbReference type="PANTHER" id="PTHR37481">
    <property type="entry name" value="LIPOPOLYSACCHARIDE EXPORT SYSTEM PROTEIN LPTC"/>
    <property type="match status" value="1"/>
</dbReference>
<comment type="subunit">
    <text evidence="6">Component of the lipopolysaccharide transport and assembly complex. Interacts with LptA and the LptBFG transporter complex.</text>
</comment>
<keyword evidence="4 6" id="KW-1133">Transmembrane helix</keyword>
<comment type="similarity">
    <text evidence="6 7">Belongs to the LptC family.</text>
</comment>
<evidence type="ECO:0000256" key="3">
    <source>
        <dbReference type="ARBA" id="ARBA00022692"/>
    </source>
</evidence>
<comment type="function">
    <text evidence="6">Involved in the assembly of lipopolysaccharide (LPS). Required for the translocation of LPS from the inner membrane to the outer membrane. Facilitates the transfer of LPS from the inner membrane to the periplasmic protein LptA. Could be a docking site for LptA.</text>
</comment>
<keyword evidence="2 6" id="KW-0997">Cell inner membrane</keyword>
<name>A0A451DPG0_9GAMM</name>
<gene>
    <name evidence="6 8" type="primary">lptC</name>
    <name evidence="8" type="ORF">ERCISPPA3004_629</name>
</gene>
<dbReference type="Pfam" id="PF06835">
    <property type="entry name" value="LptC"/>
    <property type="match status" value="1"/>
</dbReference>
<dbReference type="GO" id="GO:0015221">
    <property type="term" value="F:lipopolysaccharide transmembrane transporter activity"/>
    <property type="evidence" value="ECO:0007669"/>
    <property type="project" value="InterPro"/>
</dbReference>
<dbReference type="InterPro" id="IPR010664">
    <property type="entry name" value="LipoPS_assembly_LptC-rel"/>
</dbReference>
<feature type="transmembrane region" description="Helical" evidence="6">
    <location>
        <begin position="7"/>
        <end position="25"/>
    </location>
</feature>
<evidence type="ECO:0000313" key="9">
    <source>
        <dbReference type="Proteomes" id="UP000294392"/>
    </source>
</evidence>